<proteinExistence type="predicted"/>
<evidence type="ECO:0000256" key="1">
    <source>
        <dbReference type="SAM" id="MobiDB-lite"/>
    </source>
</evidence>
<organism evidence="2 3">
    <name type="scientific">Sodiomyces alkalinus (strain CBS 110278 / VKM F-3762 / F11)</name>
    <name type="common">Alkaliphilic filamentous fungus</name>
    <dbReference type="NCBI Taxonomy" id="1314773"/>
    <lineage>
        <taxon>Eukaryota</taxon>
        <taxon>Fungi</taxon>
        <taxon>Dikarya</taxon>
        <taxon>Ascomycota</taxon>
        <taxon>Pezizomycotina</taxon>
        <taxon>Sordariomycetes</taxon>
        <taxon>Hypocreomycetidae</taxon>
        <taxon>Glomerellales</taxon>
        <taxon>Plectosphaerellaceae</taxon>
        <taxon>Sodiomyces</taxon>
    </lineage>
</organism>
<dbReference type="RefSeq" id="XP_028468225.1">
    <property type="nucleotide sequence ID" value="XM_028615288.1"/>
</dbReference>
<dbReference type="GeneID" id="39583765"/>
<feature type="region of interest" description="Disordered" evidence="1">
    <location>
        <begin position="36"/>
        <end position="67"/>
    </location>
</feature>
<evidence type="ECO:0000313" key="2">
    <source>
        <dbReference type="EMBL" id="ROT40419.1"/>
    </source>
</evidence>
<dbReference type="Proteomes" id="UP000272025">
    <property type="component" value="Unassembled WGS sequence"/>
</dbReference>
<sequence length="165" mass="18672">MSMNTYISGSLAGLNRDVVGEGPAYCRRGNRKIRLDSAVPETPERGWGTPAGNDPDSMGHHKATKARNSVRRSYMSIPYIYPIGLLVRLVKPGESQEGRRSTKEIPGNRFHRILWQFGRWLTTRSTKYNTMLTLESLNRRSGCRKRQHRNVNFLNAKAGEIAQGN</sequence>
<protein>
    <submittedName>
        <fullName evidence="2">Uncharacterized protein</fullName>
    </submittedName>
</protein>
<dbReference type="AlphaFoldDB" id="A0A3N2Q0Y2"/>
<evidence type="ECO:0000313" key="3">
    <source>
        <dbReference type="Proteomes" id="UP000272025"/>
    </source>
</evidence>
<dbReference type="EMBL" id="ML119052">
    <property type="protein sequence ID" value="ROT40419.1"/>
    <property type="molecule type" value="Genomic_DNA"/>
</dbReference>
<keyword evidence="3" id="KW-1185">Reference proteome</keyword>
<accession>A0A3N2Q0Y2</accession>
<reference evidence="2 3" key="1">
    <citation type="journal article" date="2018" name="Mol. Ecol.">
        <title>The obligate alkalophilic soda-lake fungus Sodiomyces alkalinus has shifted to a protein diet.</title>
        <authorList>
            <person name="Grum-Grzhimaylo A.A."/>
            <person name="Falkoski D.L."/>
            <person name="van den Heuvel J."/>
            <person name="Valero-Jimenez C.A."/>
            <person name="Min B."/>
            <person name="Choi I.G."/>
            <person name="Lipzen A."/>
            <person name="Daum C.G."/>
            <person name="Aanen D.K."/>
            <person name="Tsang A."/>
            <person name="Henrissat B."/>
            <person name="Bilanenko E.N."/>
            <person name="de Vries R.P."/>
            <person name="van Kan J.A.L."/>
            <person name="Grigoriev I.V."/>
            <person name="Debets A.J.M."/>
        </authorList>
    </citation>
    <scope>NUCLEOTIDE SEQUENCE [LARGE SCALE GENOMIC DNA]</scope>
    <source>
        <strain evidence="2 3">F11</strain>
    </source>
</reference>
<gene>
    <name evidence="2" type="ORF">SODALDRAFT_395905</name>
</gene>
<name>A0A3N2Q0Y2_SODAK</name>